<dbReference type="PANTHER" id="PTHR30151">
    <property type="entry name" value="ALKANE SULFONATE ABC TRANSPORTER-RELATED, MEMBRANE SUBUNIT"/>
    <property type="match status" value="1"/>
</dbReference>
<evidence type="ECO:0000256" key="7">
    <source>
        <dbReference type="RuleBase" id="RU363032"/>
    </source>
</evidence>
<evidence type="ECO:0000256" key="6">
    <source>
        <dbReference type="ARBA" id="ARBA00023136"/>
    </source>
</evidence>
<proteinExistence type="inferred from homology"/>
<feature type="compositionally biased region" description="Basic and acidic residues" evidence="8">
    <location>
        <begin position="1"/>
        <end position="16"/>
    </location>
</feature>
<dbReference type="InterPro" id="IPR000515">
    <property type="entry name" value="MetI-like"/>
</dbReference>
<comment type="subcellular location">
    <subcellularLocation>
        <location evidence="1 7">Cell membrane</location>
        <topology evidence="1 7">Multi-pass membrane protein</topology>
    </subcellularLocation>
</comment>
<evidence type="ECO:0000313" key="10">
    <source>
        <dbReference type="EMBL" id="TDD10248.1"/>
    </source>
</evidence>
<dbReference type="GO" id="GO:0005886">
    <property type="term" value="C:plasma membrane"/>
    <property type="evidence" value="ECO:0007669"/>
    <property type="project" value="UniProtKB-SubCell"/>
</dbReference>
<evidence type="ECO:0000256" key="5">
    <source>
        <dbReference type="ARBA" id="ARBA00022989"/>
    </source>
</evidence>
<dbReference type="SUPFAM" id="SSF161098">
    <property type="entry name" value="MetI-like"/>
    <property type="match status" value="1"/>
</dbReference>
<evidence type="ECO:0000259" key="9">
    <source>
        <dbReference type="PROSITE" id="PS50928"/>
    </source>
</evidence>
<keyword evidence="6 7" id="KW-0472">Membrane</keyword>
<keyword evidence="11" id="KW-1185">Reference proteome</keyword>
<dbReference type="InterPro" id="IPR035906">
    <property type="entry name" value="MetI-like_sf"/>
</dbReference>
<evidence type="ECO:0000256" key="8">
    <source>
        <dbReference type="SAM" id="MobiDB-lite"/>
    </source>
</evidence>
<name>A0A4R4VW11_9ACTN</name>
<organism evidence="10 11">
    <name type="scientific">Nonomuraea deserti</name>
    <dbReference type="NCBI Taxonomy" id="1848322"/>
    <lineage>
        <taxon>Bacteria</taxon>
        <taxon>Bacillati</taxon>
        <taxon>Actinomycetota</taxon>
        <taxon>Actinomycetes</taxon>
        <taxon>Streptosporangiales</taxon>
        <taxon>Streptosporangiaceae</taxon>
        <taxon>Nonomuraea</taxon>
    </lineage>
</organism>
<evidence type="ECO:0000256" key="3">
    <source>
        <dbReference type="ARBA" id="ARBA00022475"/>
    </source>
</evidence>
<comment type="caution">
    <text evidence="10">The sequence shown here is derived from an EMBL/GenBank/DDBJ whole genome shotgun (WGS) entry which is preliminary data.</text>
</comment>
<evidence type="ECO:0000256" key="2">
    <source>
        <dbReference type="ARBA" id="ARBA00022448"/>
    </source>
</evidence>
<dbReference type="CDD" id="cd06261">
    <property type="entry name" value="TM_PBP2"/>
    <property type="match status" value="1"/>
</dbReference>
<dbReference type="AlphaFoldDB" id="A0A4R4VW11"/>
<reference evidence="10 11" key="1">
    <citation type="submission" date="2019-03" db="EMBL/GenBank/DDBJ databases">
        <title>Draft genome sequences of novel Actinobacteria.</title>
        <authorList>
            <person name="Sahin N."/>
            <person name="Ay H."/>
            <person name="Saygin H."/>
        </authorList>
    </citation>
    <scope>NUCLEOTIDE SEQUENCE [LARGE SCALE GENOMIC DNA]</scope>
    <source>
        <strain evidence="10 11">KC310</strain>
    </source>
</reference>
<protein>
    <submittedName>
        <fullName evidence="10">ABC transporter permease subunit</fullName>
    </submittedName>
</protein>
<feature type="transmembrane region" description="Helical" evidence="7">
    <location>
        <begin position="110"/>
        <end position="128"/>
    </location>
</feature>
<sequence>MDTEAERRVDQDDRRSLRAVRPAQRSTGPRQAARHDPAPVSGGGRARAGRRWLWPLASAVLALAVLQLAVVAGALPSRYFPDVPELLSAFGAALGTGVFWTAVLDTAGCAAAGLALAALIAVPTGVFVGRSGVLFHATRFIIEFLRPIPVVAIIPLVVLLYGTGFEATLFLVVFAAVFPILLQTVYGVRDTDPVALATARSYRLGRLREFLVVVLPSALPFVVTGLRISASLALLVALSAEIVIGAPGLGQQIVLAQSGNATAQMYALILATGLVGVLFNGLLARAAGMAAPWAAQRRGDES</sequence>
<keyword evidence="3" id="KW-1003">Cell membrane</keyword>
<gene>
    <name evidence="10" type="ORF">E1292_08125</name>
</gene>
<feature type="domain" description="ABC transmembrane type-1" evidence="9">
    <location>
        <begin position="103"/>
        <end position="287"/>
    </location>
</feature>
<evidence type="ECO:0000256" key="4">
    <source>
        <dbReference type="ARBA" id="ARBA00022692"/>
    </source>
</evidence>
<feature type="transmembrane region" description="Helical" evidence="7">
    <location>
        <begin position="263"/>
        <end position="283"/>
    </location>
</feature>
<keyword evidence="4 7" id="KW-0812">Transmembrane</keyword>
<accession>A0A4R4VW11</accession>
<dbReference type="EMBL" id="SMKO01000013">
    <property type="protein sequence ID" value="TDD10248.1"/>
    <property type="molecule type" value="Genomic_DNA"/>
</dbReference>
<feature type="transmembrane region" description="Helical" evidence="7">
    <location>
        <begin position="210"/>
        <end position="243"/>
    </location>
</feature>
<feature type="transmembrane region" description="Helical" evidence="7">
    <location>
        <begin position="52"/>
        <end position="74"/>
    </location>
</feature>
<feature type="transmembrane region" description="Helical" evidence="7">
    <location>
        <begin position="140"/>
        <end position="161"/>
    </location>
</feature>
<dbReference type="Gene3D" id="1.10.3720.10">
    <property type="entry name" value="MetI-like"/>
    <property type="match status" value="1"/>
</dbReference>
<comment type="similarity">
    <text evidence="7">Belongs to the binding-protein-dependent transport system permease family.</text>
</comment>
<dbReference type="PROSITE" id="PS50928">
    <property type="entry name" value="ABC_TM1"/>
    <property type="match status" value="1"/>
</dbReference>
<dbReference type="Pfam" id="PF00528">
    <property type="entry name" value="BPD_transp_1"/>
    <property type="match status" value="1"/>
</dbReference>
<dbReference type="PANTHER" id="PTHR30151:SF0">
    <property type="entry name" value="ABC TRANSPORTER PERMEASE PROTEIN MJ0413-RELATED"/>
    <property type="match status" value="1"/>
</dbReference>
<evidence type="ECO:0000256" key="1">
    <source>
        <dbReference type="ARBA" id="ARBA00004651"/>
    </source>
</evidence>
<feature type="transmembrane region" description="Helical" evidence="7">
    <location>
        <begin position="86"/>
        <end position="104"/>
    </location>
</feature>
<dbReference type="Proteomes" id="UP000295258">
    <property type="component" value="Unassembled WGS sequence"/>
</dbReference>
<dbReference type="GO" id="GO:0055085">
    <property type="term" value="P:transmembrane transport"/>
    <property type="evidence" value="ECO:0007669"/>
    <property type="project" value="InterPro"/>
</dbReference>
<keyword evidence="2 7" id="KW-0813">Transport</keyword>
<keyword evidence="5 7" id="KW-1133">Transmembrane helix</keyword>
<evidence type="ECO:0000313" key="11">
    <source>
        <dbReference type="Proteomes" id="UP000295258"/>
    </source>
</evidence>
<feature type="region of interest" description="Disordered" evidence="8">
    <location>
        <begin position="1"/>
        <end position="46"/>
    </location>
</feature>
<feature type="transmembrane region" description="Helical" evidence="7">
    <location>
        <begin position="167"/>
        <end position="189"/>
    </location>
</feature>